<accession>A0A6J7WJS1</accession>
<evidence type="ECO:0000313" key="2">
    <source>
        <dbReference type="EMBL" id="CAB5218017.1"/>
    </source>
</evidence>
<feature type="domain" description="Peptidase M15A C-terminal" evidence="1">
    <location>
        <begin position="6"/>
        <end position="125"/>
    </location>
</feature>
<name>A0A6J7WJS1_9CAUD</name>
<dbReference type="InterPro" id="IPR009045">
    <property type="entry name" value="Zn_M74/Hedgehog-like"/>
</dbReference>
<protein>
    <submittedName>
        <fullName evidence="2">Peptidase M15A, C-terminal</fullName>
    </submittedName>
</protein>
<dbReference type="EMBL" id="LR798255">
    <property type="protein sequence ID" value="CAB5218017.1"/>
    <property type="molecule type" value="Genomic_DNA"/>
</dbReference>
<dbReference type="InterPro" id="IPR013230">
    <property type="entry name" value="Peptidase_M15A_C"/>
</dbReference>
<sequence length="151" mass="17155">MKLTEHFELGEFTRSESAKRCGVSNEPTEEHLKNIIVLCEKVLEPIRAKFGPINISSGYRSKVLNHYIGGALKSQHSEGKAADIDMDGFNSVSNTEIFNYIKDNLEFDQLIWEFGDKSKPDWVHVSYNQGANRKQVLKGLKDKGRTVYAVY</sequence>
<dbReference type="Gene3D" id="3.30.1380.10">
    <property type="match status" value="1"/>
</dbReference>
<reference evidence="2" key="1">
    <citation type="submission" date="2020-05" db="EMBL/GenBank/DDBJ databases">
        <authorList>
            <person name="Chiriac C."/>
            <person name="Salcher M."/>
            <person name="Ghai R."/>
            <person name="Kavagutti S V."/>
        </authorList>
    </citation>
    <scope>NUCLEOTIDE SEQUENCE</scope>
</reference>
<evidence type="ECO:0000259" key="1">
    <source>
        <dbReference type="Pfam" id="PF08291"/>
    </source>
</evidence>
<dbReference type="Pfam" id="PF08291">
    <property type="entry name" value="Peptidase_M15_3"/>
    <property type="match status" value="1"/>
</dbReference>
<proteinExistence type="predicted"/>
<gene>
    <name evidence="2" type="ORF">UFOVP203_41</name>
</gene>
<dbReference type="SUPFAM" id="SSF55166">
    <property type="entry name" value="Hedgehog/DD-peptidase"/>
    <property type="match status" value="1"/>
</dbReference>
<organism evidence="2">
    <name type="scientific">uncultured Caudovirales phage</name>
    <dbReference type="NCBI Taxonomy" id="2100421"/>
    <lineage>
        <taxon>Viruses</taxon>
        <taxon>Duplodnaviria</taxon>
        <taxon>Heunggongvirae</taxon>
        <taxon>Uroviricota</taxon>
        <taxon>Caudoviricetes</taxon>
        <taxon>Peduoviridae</taxon>
        <taxon>Maltschvirus</taxon>
        <taxon>Maltschvirus maltsch</taxon>
    </lineage>
</organism>